<protein>
    <recommendedName>
        <fullName evidence="4">Acyl-CoA carboxylase subunit epsilon</fullName>
    </recommendedName>
</protein>
<dbReference type="Proteomes" id="UP000186919">
    <property type="component" value="Unassembled WGS sequence"/>
</dbReference>
<dbReference type="RefSeq" id="WP_064627931.1">
    <property type="nucleotide sequence ID" value="NZ_LQYE01000001.1"/>
</dbReference>
<dbReference type="GO" id="GO:0003989">
    <property type="term" value="F:acetyl-CoA carboxylase activity"/>
    <property type="evidence" value="ECO:0007669"/>
    <property type="project" value="InterPro"/>
</dbReference>
<evidence type="ECO:0000313" key="2">
    <source>
        <dbReference type="EMBL" id="OAT70758.1"/>
    </source>
</evidence>
<comment type="caution">
    <text evidence="2">The sequence shown here is derived from an EMBL/GenBank/DDBJ whole genome shotgun (WGS) entry which is preliminary data.</text>
</comment>
<evidence type="ECO:0008006" key="4">
    <source>
        <dbReference type="Google" id="ProtNLM"/>
    </source>
</evidence>
<organism evidence="2 3">
    <name type="scientific">Mycobacteroides immunogenum</name>
    <dbReference type="NCBI Taxonomy" id="83262"/>
    <lineage>
        <taxon>Bacteria</taxon>
        <taxon>Bacillati</taxon>
        <taxon>Actinomycetota</taxon>
        <taxon>Actinomycetes</taxon>
        <taxon>Mycobacteriales</taxon>
        <taxon>Mycobacteriaceae</taxon>
        <taxon>Mycobacteroides</taxon>
    </lineage>
</organism>
<reference evidence="2 3" key="1">
    <citation type="submission" date="2016-01" db="EMBL/GenBank/DDBJ databases">
        <title>Mycobacterium immunogenum strain CD11_6 genome sequencing and assembly.</title>
        <authorList>
            <person name="Kaur G."/>
            <person name="Nair G.R."/>
            <person name="Mayilraj S."/>
        </authorList>
    </citation>
    <scope>NUCLEOTIDE SEQUENCE [LARGE SCALE GENOMIC DNA]</scope>
    <source>
        <strain evidence="2 3">CD11-6</strain>
    </source>
</reference>
<dbReference type="Pfam" id="PF13822">
    <property type="entry name" value="ACC_epsilon"/>
    <property type="match status" value="1"/>
</dbReference>
<gene>
    <name evidence="2" type="ORF">AWB85_05490</name>
</gene>
<dbReference type="InterPro" id="IPR032716">
    <property type="entry name" value="ACC_epsilon"/>
</dbReference>
<evidence type="ECO:0000313" key="3">
    <source>
        <dbReference type="Proteomes" id="UP000186919"/>
    </source>
</evidence>
<sequence>MTNEEGVSVTDETGETVTAEANPDKEGRVKAADIQVLSGNPTDAEIAALVAALSALASTAEAADLRPRNLWAEPIDMLRFSPYSWQRVTMFERAKLARPRGTY</sequence>
<dbReference type="EMBL" id="LQYE01000001">
    <property type="protein sequence ID" value="OAT70758.1"/>
    <property type="molecule type" value="Genomic_DNA"/>
</dbReference>
<evidence type="ECO:0000256" key="1">
    <source>
        <dbReference type="SAM" id="MobiDB-lite"/>
    </source>
</evidence>
<proteinExistence type="predicted"/>
<accession>A0A179VFR9</accession>
<feature type="region of interest" description="Disordered" evidence="1">
    <location>
        <begin position="1"/>
        <end position="27"/>
    </location>
</feature>
<dbReference type="GO" id="GO:0004658">
    <property type="term" value="F:propionyl-CoA carboxylase activity"/>
    <property type="evidence" value="ECO:0007669"/>
    <property type="project" value="InterPro"/>
</dbReference>
<name>A0A179VFR9_9MYCO</name>
<dbReference type="AlphaFoldDB" id="A0A179VFR9"/>